<gene>
    <name evidence="2" type="ORF">BQ4739_LOCUS16884</name>
</gene>
<feature type="region of interest" description="Disordered" evidence="1">
    <location>
        <begin position="1"/>
        <end position="80"/>
    </location>
</feature>
<proteinExistence type="predicted"/>
<accession>A0A383WGD9</accession>
<evidence type="ECO:0000313" key="3">
    <source>
        <dbReference type="Proteomes" id="UP000256970"/>
    </source>
</evidence>
<name>A0A383WGD9_TETOB</name>
<evidence type="ECO:0000313" key="2">
    <source>
        <dbReference type="EMBL" id="SZX76501.1"/>
    </source>
</evidence>
<feature type="compositionally biased region" description="Low complexity" evidence="1">
    <location>
        <begin position="339"/>
        <end position="352"/>
    </location>
</feature>
<dbReference type="AlphaFoldDB" id="A0A383WGD9"/>
<feature type="compositionally biased region" description="Basic residues" evidence="1">
    <location>
        <begin position="362"/>
        <end position="373"/>
    </location>
</feature>
<sequence length="373" mass="38999">MAVEAHQQGDLVGPLPAPRSMQLPVSCVPPPPPPPSSPPTRFPPQPPAVPSLQQPQQAAAAARIASSHGQPTDTDLHNADQGGATAAAARLLAGQAGSRSQAPDCTSAAFKALAPATQQLIQEACGSIPPDQQLAAWQVAVQPFDPRQLQALCASYMRCNFAGVSWEPEVRSKELVPLLQQLHTEAKAEQQGGVATGATAGAAAAVTIQPTPVAVKLLRALRLLQHWDIVCPTQPGMPEPLRKMMQQAGCAAAGSASDEEDDGDDVQMVDAAAEVDDDVDAQLQQLEDGECELVLVKYVPGPHEQPDVQLVDQAAAGAPAPVLQQQHPAVPPAAPAQPPGQQQGAGQPAVQPMVQEELPLKMRTRAAKRSRRT</sequence>
<feature type="region of interest" description="Disordered" evidence="1">
    <location>
        <begin position="324"/>
        <end position="373"/>
    </location>
</feature>
<feature type="compositionally biased region" description="Pro residues" evidence="1">
    <location>
        <begin position="27"/>
        <end position="49"/>
    </location>
</feature>
<dbReference type="EMBL" id="FNXT01001260">
    <property type="protein sequence ID" value="SZX76501.1"/>
    <property type="molecule type" value="Genomic_DNA"/>
</dbReference>
<organism evidence="2 3">
    <name type="scientific">Tetradesmus obliquus</name>
    <name type="common">Green alga</name>
    <name type="synonym">Acutodesmus obliquus</name>
    <dbReference type="NCBI Taxonomy" id="3088"/>
    <lineage>
        <taxon>Eukaryota</taxon>
        <taxon>Viridiplantae</taxon>
        <taxon>Chlorophyta</taxon>
        <taxon>core chlorophytes</taxon>
        <taxon>Chlorophyceae</taxon>
        <taxon>CS clade</taxon>
        <taxon>Sphaeropleales</taxon>
        <taxon>Scenedesmaceae</taxon>
        <taxon>Tetradesmus</taxon>
    </lineage>
</organism>
<keyword evidence="3" id="KW-1185">Reference proteome</keyword>
<evidence type="ECO:0000256" key="1">
    <source>
        <dbReference type="SAM" id="MobiDB-lite"/>
    </source>
</evidence>
<protein>
    <submittedName>
        <fullName evidence="2">Uncharacterized protein</fullName>
    </submittedName>
</protein>
<reference evidence="2 3" key="1">
    <citation type="submission" date="2016-10" db="EMBL/GenBank/DDBJ databases">
        <authorList>
            <person name="Cai Z."/>
        </authorList>
    </citation>
    <scope>NUCLEOTIDE SEQUENCE [LARGE SCALE GENOMIC DNA]</scope>
</reference>
<dbReference type="Proteomes" id="UP000256970">
    <property type="component" value="Unassembled WGS sequence"/>
</dbReference>
<feature type="compositionally biased region" description="Pro residues" evidence="1">
    <location>
        <begin position="329"/>
        <end position="338"/>
    </location>
</feature>
<feature type="compositionally biased region" description="Low complexity" evidence="1">
    <location>
        <begin position="50"/>
        <end position="62"/>
    </location>
</feature>